<dbReference type="AlphaFoldDB" id="A0A0E0KGB4"/>
<protein>
    <submittedName>
        <fullName evidence="1">Uncharacterized protein</fullName>
    </submittedName>
</protein>
<dbReference type="OMA" id="GLHAWFT"/>
<dbReference type="PANTHER" id="PTHR34198:SF1">
    <property type="entry name" value="OS01G0104300 PROTEIN"/>
    <property type="match status" value="1"/>
</dbReference>
<evidence type="ECO:0000313" key="2">
    <source>
        <dbReference type="Proteomes" id="UP000026962"/>
    </source>
</evidence>
<dbReference type="Proteomes" id="UP000026962">
    <property type="component" value="Chromosome 3"/>
</dbReference>
<reference evidence="1" key="1">
    <citation type="submission" date="2015-04" db="UniProtKB">
        <authorList>
            <consortium name="EnsemblPlants"/>
        </authorList>
    </citation>
    <scope>IDENTIFICATION</scope>
</reference>
<evidence type="ECO:0000313" key="1">
    <source>
        <dbReference type="EnsemblPlants" id="OPUNC03G23840.1"/>
    </source>
</evidence>
<dbReference type="HOGENOM" id="CLU_2658784_0_0_1"/>
<keyword evidence="2" id="KW-1185">Reference proteome</keyword>
<proteinExistence type="predicted"/>
<dbReference type="Gramene" id="OPUNC03G23840.1">
    <property type="protein sequence ID" value="OPUNC03G23840.1"/>
    <property type="gene ID" value="OPUNC03G23840"/>
</dbReference>
<name>A0A0E0KGB4_ORYPU</name>
<organism evidence="1">
    <name type="scientific">Oryza punctata</name>
    <name type="common">Red rice</name>
    <dbReference type="NCBI Taxonomy" id="4537"/>
    <lineage>
        <taxon>Eukaryota</taxon>
        <taxon>Viridiplantae</taxon>
        <taxon>Streptophyta</taxon>
        <taxon>Embryophyta</taxon>
        <taxon>Tracheophyta</taxon>
        <taxon>Spermatophyta</taxon>
        <taxon>Magnoliopsida</taxon>
        <taxon>Liliopsida</taxon>
        <taxon>Poales</taxon>
        <taxon>Poaceae</taxon>
        <taxon>BOP clade</taxon>
        <taxon>Oryzoideae</taxon>
        <taxon>Oryzeae</taxon>
        <taxon>Oryzinae</taxon>
        <taxon>Oryza</taxon>
    </lineage>
</organism>
<sequence>MKLYTVYTYARIAGGLHAWFTPTRLCGGKRFGVLTKEKVRKQRVRMMETVSFHDYMYHSAIASHPASVAPGDDSKH</sequence>
<dbReference type="EnsemblPlants" id="OPUNC03G23840.1">
    <property type="protein sequence ID" value="OPUNC03G23840.1"/>
    <property type="gene ID" value="OPUNC03G23840"/>
</dbReference>
<dbReference type="PANTHER" id="PTHR34198">
    <property type="entry name" value="OS01G0175100 PROTEIN"/>
    <property type="match status" value="1"/>
</dbReference>
<reference evidence="1" key="2">
    <citation type="submission" date="2018-05" db="EMBL/GenBank/DDBJ databases">
        <title>OpunRS2 (Oryza punctata Reference Sequence Version 2).</title>
        <authorList>
            <person name="Zhang J."/>
            <person name="Kudrna D."/>
            <person name="Lee S."/>
            <person name="Talag J."/>
            <person name="Welchert J."/>
            <person name="Wing R.A."/>
        </authorList>
    </citation>
    <scope>NUCLEOTIDE SEQUENCE [LARGE SCALE GENOMIC DNA]</scope>
</reference>
<accession>A0A0E0KGB4</accession>